<dbReference type="EMBL" id="KZ805452">
    <property type="protein sequence ID" value="PVH96881.1"/>
    <property type="molecule type" value="Genomic_DNA"/>
</dbReference>
<proteinExistence type="predicted"/>
<evidence type="ECO:0000313" key="1">
    <source>
        <dbReference type="EMBL" id="PVH96881.1"/>
    </source>
</evidence>
<dbReference type="AlphaFoldDB" id="A0A2V1DFR0"/>
<gene>
    <name evidence="1" type="ORF">DM02DRAFT_658811</name>
</gene>
<protein>
    <submittedName>
        <fullName evidence="1">Uncharacterized protein</fullName>
    </submittedName>
</protein>
<dbReference type="Proteomes" id="UP000244855">
    <property type="component" value="Unassembled WGS sequence"/>
</dbReference>
<organism evidence="1 2">
    <name type="scientific">Periconia macrospinosa</name>
    <dbReference type="NCBI Taxonomy" id="97972"/>
    <lineage>
        <taxon>Eukaryota</taxon>
        <taxon>Fungi</taxon>
        <taxon>Dikarya</taxon>
        <taxon>Ascomycota</taxon>
        <taxon>Pezizomycotina</taxon>
        <taxon>Dothideomycetes</taxon>
        <taxon>Pleosporomycetidae</taxon>
        <taxon>Pleosporales</taxon>
        <taxon>Massarineae</taxon>
        <taxon>Periconiaceae</taxon>
        <taxon>Periconia</taxon>
    </lineage>
</organism>
<accession>A0A2V1DFR0</accession>
<sequence>MSVFKTSFVALAITPQFTSVLTAPAVREGATLSIRAANIVKNDLSAADVDCYEDMNTCVHKPHGNVKQNSSTGTIELAKSPPGPFLGYLEARRGDALQNISLAGQG</sequence>
<evidence type="ECO:0000313" key="2">
    <source>
        <dbReference type="Proteomes" id="UP000244855"/>
    </source>
</evidence>
<name>A0A2V1DFR0_9PLEO</name>
<keyword evidence="2" id="KW-1185">Reference proteome</keyword>
<reference evidence="1 2" key="1">
    <citation type="journal article" date="2018" name="Sci. Rep.">
        <title>Comparative genomics provides insights into the lifestyle and reveals functional heterogeneity of dark septate endophytic fungi.</title>
        <authorList>
            <person name="Knapp D.G."/>
            <person name="Nemeth J.B."/>
            <person name="Barry K."/>
            <person name="Hainaut M."/>
            <person name="Henrissat B."/>
            <person name="Johnson J."/>
            <person name="Kuo A."/>
            <person name="Lim J.H.P."/>
            <person name="Lipzen A."/>
            <person name="Nolan M."/>
            <person name="Ohm R.A."/>
            <person name="Tamas L."/>
            <person name="Grigoriev I.V."/>
            <person name="Spatafora J.W."/>
            <person name="Nagy L.G."/>
            <person name="Kovacs G.M."/>
        </authorList>
    </citation>
    <scope>NUCLEOTIDE SEQUENCE [LARGE SCALE GENOMIC DNA]</scope>
    <source>
        <strain evidence="1 2">DSE2036</strain>
    </source>
</reference>